<evidence type="ECO:0000256" key="3">
    <source>
        <dbReference type="ARBA" id="ARBA00023002"/>
    </source>
</evidence>
<keyword evidence="4" id="KW-0503">Monooxygenase</keyword>
<dbReference type="Gene3D" id="3.20.20.30">
    <property type="entry name" value="Luciferase-like domain"/>
    <property type="match status" value="2"/>
</dbReference>
<dbReference type="InterPro" id="IPR036661">
    <property type="entry name" value="Luciferase-like_sf"/>
</dbReference>
<dbReference type="EMBL" id="JAHBAY010000002">
    <property type="protein sequence ID" value="MBT0768172.1"/>
    <property type="molecule type" value="Genomic_DNA"/>
</dbReference>
<feature type="domain" description="Luciferase-like" evidence="5">
    <location>
        <begin position="32"/>
        <end position="227"/>
    </location>
</feature>
<dbReference type="Pfam" id="PF00296">
    <property type="entry name" value="Bac_luciferase"/>
    <property type="match status" value="1"/>
</dbReference>
<dbReference type="InterPro" id="IPR011251">
    <property type="entry name" value="Luciferase-like_dom"/>
</dbReference>
<keyword evidence="1" id="KW-0285">Flavoprotein</keyword>
<dbReference type="PANTHER" id="PTHR30011">
    <property type="entry name" value="ALKANESULFONATE MONOOXYGENASE-RELATED"/>
    <property type="match status" value="1"/>
</dbReference>
<dbReference type="Proteomes" id="UP001197247">
    <property type="component" value="Unassembled WGS sequence"/>
</dbReference>
<comment type="caution">
    <text evidence="6">The sequence shown here is derived from an EMBL/GenBank/DDBJ whole genome shotgun (WGS) entry which is preliminary data.</text>
</comment>
<sequence length="313" mass="32492">MSGTIGHRDAGGETREKTDHSLVLGIGFAATDPTGLAGWVRTAELIGLGFVVLDDVPDGLDPVESAAFAGAGTRSIALVAHAPATHAEPFHLSNQFSGLDRGTNGRAGWLVSADAGTARARARSAPVPDPATARREAVAVVGAARRLWDSWEDGALIADSASGRFLDADRIHYVDVDNEFFSIRGPALMPRPVQGQVVVISRYRDQIGDCDVVLVGGAGEAARARAGGASRVFAEIAPSPGLLTSLRRLTGHVDGVLVRAADPGAALHELGQWVVPALAADGVLRSPEPGGTFRELLGLPRPVSRYATSGRPA</sequence>
<gene>
    <name evidence="6" type="ORF">KIH74_04515</name>
</gene>
<keyword evidence="3" id="KW-0560">Oxidoreductase</keyword>
<accession>A0ABS5TAS3</accession>
<keyword evidence="7" id="KW-1185">Reference proteome</keyword>
<reference evidence="6 7" key="1">
    <citation type="submission" date="2021-05" db="EMBL/GenBank/DDBJ databases">
        <title>Kineosporia and Streptomyces sp. nov. two new marine actinobacteria isolated from Coral.</title>
        <authorList>
            <person name="Buangrab K."/>
            <person name="Sutthacheep M."/>
            <person name="Yeemin T."/>
            <person name="Harunari E."/>
            <person name="Igarashi Y."/>
            <person name="Kanchanasin P."/>
            <person name="Tanasupawat S."/>
            <person name="Phongsopitanun W."/>
        </authorList>
    </citation>
    <scope>NUCLEOTIDE SEQUENCE [LARGE SCALE GENOMIC DNA]</scope>
    <source>
        <strain evidence="6 7">J2-2</strain>
    </source>
</reference>
<evidence type="ECO:0000256" key="4">
    <source>
        <dbReference type="ARBA" id="ARBA00023033"/>
    </source>
</evidence>
<keyword evidence="2" id="KW-0288">FMN</keyword>
<evidence type="ECO:0000256" key="1">
    <source>
        <dbReference type="ARBA" id="ARBA00022630"/>
    </source>
</evidence>
<organism evidence="6 7">
    <name type="scientific">Kineosporia corallincola</name>
    <dbReference type="NCBI Taxonomy" id="2835133"/>
    <lineage>
        <taxon>Bacteria</taxon>
        <taxon>Bacillati</taxon>
        <taxon>Actinomycetota</taxon>
        <taxon>Actinomycetes</taxon>
        <taxon>Kineosporiales</taxon>
        <taxon>Kineosporiaceae</taxon>
        <taxon>Kineosporia</taxon>
    </lineage>
</organism>
<name>A0ABS5TAS3_9ACTN</name>
<dbReference type="RefSeq" id="WP_214154477.1">
    <property type="nucleotide sequence ID" value="NZ_JAHBAY010000002.1"/>
</dbReference>
<evidence type="ECO:0000313" key="6">
    <source>
        <dbReference type="EMBL" id="MBT0768172.1"/>
    </source>
</evidence>
<dbReference type="InterPro" id="IPR051260">
    <property type="entry name" value="Diverse_substr_monoxygenases"/>
</dbReference>
<proteinExistence type="predicted"/>
<protein>
    <submittedName>
        <fullName evidence="6">LLM class flavin-dependent oxidoreductase</fullName>
    </submittedName>
</protein>
<dbReference type="SUPFAM" id="SSF51679">
    <property type="entry name" value="Bacterial luciferase-like"/>
    <property type="match status" value="1"/>
</dbReference>
<dbReference type="PANTHER" id="PTHR30011:SF16">
    <property type="entry name" value="C2H2 FINGER DOMAIN TRANSCRIPTION FACTOR (EUROFUNG)-RELATED"/>
    <property type="match status" value="1"/>
</dbReference>
<evidence type="ECO:0000313" key="7">
    <source>
        <dbReference type="Proteomes" id="UP001197247"/>
    </source>
</evidence>
<evidence type="ECO:0000256" key="2">
    <source>
        <dbReference type="ARBA" id="ARBA00022643"/>
    </source>
</evidence>
<evidence type="ECO:0000259" key="5">
    <source>
        <dbReference type="Pfam" id="PF00296"/>
    </source>
</evidence>